<sequence length="96" mass="11410">MTQRWFKRLNERNLSRRKKKIRSDRKKNIIIFSFNKRNKEKLELAAVLNAQRRAETGGDLTEEVDISHVIILFEIANATIQKHLKIDRLDQKPNGR</sequence>
<evidence type="ECO:0000313" key="2">
    <source>
        <dbReference type="Proteomes" id="UP000053766"/>
    </source>
</evidence>
<keyword evidence="2" id="KW-1185">Reference proteome</keyword>
<name>A0A0D8XXT4_DICVI</name>
<feature type="non-terminal residue" evidence="1">
    <location>
        <position position="96"/>
    </location>
</feature>
<dbReference type="OrthoDB" id="6099493at2759"/>
<reference evidence="2" key="2">
    <citation type="journal article" date="2016" name="Sci. Rep.">
        <title>Dictyocaulus viviparus genome, variome and transcriptome elucidate lungworm biology and support future intervention.</title>
        <authorList>
            <person name="McNulty S.N."/>
            <person name="Strube C."/>
            <person name="Rosa B.A."/>
            <person name="Martin J.C."/>
            <person name="Tyagi R."/>
            <person name="Choi Y.J."/>
            <person name="Wang Q."/>
            <person name="Hallsworth Pepin K."/>
            <person name="Zhang X."/>
            <person name="Ozersky P."/>
            <person name="Wilson R.K."/>
            <person name="Sternberg P.W."/>
            <person name="Gasser R.B."/>
            <person name="Mitreva M."/>
        </authorList>
    </citation>
    <scope>NUCLEOTIDE SEQUENCE [LARGE SCALE GENOMIC DNA]</scope>
    <source>
        <strain evidence="2">HannoverDv2000</strain>
    </source>
</reference>
<protein>
    <submittedName>
        <fullName evidence="1">Uncharacterized protein</fullName>
    </submittedName>
</protein>
<dbReference type="AlphaFoldDB" id="A0A0D8XXT4"/>
<organism evidence="1 2">
    <name type="scientific">Dictyocaulus viviparus</name>
    <name type="common">Bovine lungworm</name>
    <dbReference type="NCBI Taxonomy" id="29172"/>
    <lineage>
        <taxon>Eukaryota</taxon>
        <taxon>Metazoa</taxon>
        <taxon>Ecdysozoa</taxon>
        <taxon>Nematoda</taxon>
        <taxon>Chromadorea</taxon>
        <taxon>Rhabditida</taxon>
        <taxon>Rhabditina</taxon>
        <taxon>Rhabditomorpha</taxon>
        <taxon>Strongyloidea</taxon>
        <taxon>Metastrongylidae</taxon>
        <taxon>Dictyocaulus</taxon>
    </lineage>
</organism>
<gene>
    <name evidence="1" type="ORF">DICVIV_05270</name>
</gene>
<reference evidence="1 2" key="1">
    <citation type="submission" date="2013-11" db="EMBL/GenBank/DDBJ databases">
        <title>Draft genome of the bovine lungworm Dictyocaulus viviparus.</title>
        <authorList>
            <person name="Mitreva M."/>
        </authorList>
    </citation>
    <scope>NUCLEOTIDE SEQUENCE [LARGE SCALE GENOMIC DNA]</scope>
    <source>
        <strain evidence="1 2">HannoverDv2000</strain>
    </source>
</reference>
<dbReference type="EMBL" id="KN716261">
    <property type="protein sequence ID" value="KJH48642.1"/>
    <property type="molecule type" value="Genomic_DNA"/>
</dbReference>
<proteinExistence type="predicted"/>
<accession>A0A0D8XXT4</accession>
<evidence type="ECO:0000313" key="1">
    <source>
        <dbReference type="EMBL" id="KJH48642.1"/>
    </source>
</evidence>
<dbReference type="Proteomes" id="UP000053766">
    <property type="component" value="Unassembled WGS sequence"/>
</dbReference>